<dbReference type="PRINTS" id="PR00237">
    <property type="entry name" value="GPCRRHODOPSN"/>
</dbReference>
<evidence type="ECO:0000313" key="10">
    <source>
        <dbReference type="Ensembl" id="ENSDCDP00010044242.1"/>
    </source>
</evidence>
<evidence type="ECO:0000256" key="7">
    <source>
        <dbReference type="ARBA" id="ARBA00023224"/>
    </source>
</evidence>
<feature type="transmembrane region" description="Helical" evidence="8">
    <location>
        <begin position="97"/>
        <end position="118"/>
    </location>
</feature>
<keyword evidence="3 8" id="KW-1133">Transmembrane helix</keyword>
<evidence type="ECO:0000256" key="4">
    <source>
        <dbReference type="ARBA" id="ARBA00023040"/>
    </source>
</evidence>
<dbReference type="SUPFAM" id="SSF81321">
    <property type="entry name" value="Family A G protein-coupled receptor-like"/>
    <property type="match status" value="1"/>
</dbReference>
<dbReference type="Proteomes" id="UP000694580">
    <property type="component" value="Chromosome 12"/>
</dbReference>
<feature type="transmembrane region" description="Helical" evidence="8">
    <location>
        <begin position="246"/>
        <end position="268"/>
    </location>
</feature>
<dbReference type="InterPro" id="IPR017452">
    <property type="entry name" value="GPCR_Rhodpsn_7TM"/>
</dbReference>
<feature type="transmembrane region" description="Helical" evidence="8">
    <location>
        <begin position="189"/>
        <end position="212"/>
    </location>
</feature>
<feature type="transmembrane region" description="Helical" evidence="8">
    <location>
        <begin position="22"/>
        <end position="46"/>
    </location>
</feature>
<evidence type="ECO:0000313" key="11">
    <source>
        <dbReference type="Proteomes" id="UP000694580"/>
    </source>
</evidence>
<dbReference type="Pfam" id="PF00001">
    <property type="entry name" value="7tm_1"/>
    <property type="match status" value="1"/>
</dbReference>
<feature type="transmembrane region" description="Helical" evidence="8">
    <location>
        <begin position="280"/>
        <end position="301"/>
    </location>
</feature>
<dbReference type="Ensembl" id="ENSDCDT00010054335.1">
    <property type="protein sequence ID" value="ENSDCDP00010044242.1"/>
    <property type="gene ID" value="ENSDCDG00010027423.1"/>
</dbReference>
<dbReference type="InterPro" id="IPR000276">
    <property type="entry name" value="GPCR_Rhodpsn"/>
</dbReference>
<feature type="transmembrane region" description="Helical" evidence="8">
    <location>
        <begin position="67"/>
        <end position="85"/>
    </location>
</feature>
<keyword evidence="4" id="KW-0297">G-protein coupled receptor</keyword>
<name>A0AAY4DFC3_9TELE</name>
<evidence type="ECO:0000256" key="5">
    <source>
        <dbReference type="ARBA" id="ARBA00023136"/>
    </source>
</evidence>
<comment type="subcellular location">
    <subcellularLocation>
        <location evidence="1">Membrane</location>
        <topology evidence="1">Multi-pass membrane protein</topology>
    </subcellularLocation>
</comment>
<feature type="transmembrane region" description="Helical" evidence="8">
    <location>
        <begin position="139"/>
        <end position="160"/>
    </location>
</feature>
<keyword evidence="6" id="KW-0675">Receptor</keyword>
<keyword evidence="2 8" id="KW-0812">Transmembrane</keyword>
<dbReference type="PANTHER" id="PTHR45695:SF9">
    <property type="entry name" value="LEUCOKININ RECEPTOR"/>
    <property type="match status" value="1"/>
</dbReference>
<dbReference type="PROSITE" id="PS50262">
    <property type="entry name" value="G_PROTEIN_RECEP_F1_2"/>
    <property type="match status" value="1"/>
</dbReference>
<gene>
    <name evidence="10" type="primary">GPR173</name>
</gene>
<evidence type="ECO:0000256" key="1">
    <source>
        <dbReference type="ARBA" id="ARBA00004141"/>
    </source>
</evidence>
<accession>A0AAY4DFC3</accession>
<keyword evidence="11" id="KW-1185">Reference proteome</keyword>
<organism evidence="10 11">
    <name type="scientific">Denticeps clupeoides</name>
    <name type="common">denticle herring</name>
    <dbReference type="NCBI Taxonomy" id="299321"/>
    <lineage>
        <taxon>Eukaryota</taxon>
        <taxon>Metazoa</taxon>
        <taxon>Chordata</taxon>
        <taxon>Craniata</taxon>
        <taxon>Vertebrata</taxon>
        <taxon>Euteleostomi</taxon>
        <taxon>Actinopterygii</taxon>
        <taxon>Neopterygii</taxon>
        <taxon>Teleostei</taxon>
        <taxon>Clupei</taxon>
        <taxon>Clupeiformes</taxon>
        <taxon>Denticipitoidei</taxon>
        <taxon>Denticipitidae</taxon>
        <taxon>Denticeps</taxon>
    </lineage>
</organism>
<evidence type="ECO:0000256" key="3">
    <source>
        <dbReference type="ARBA" id="ARBA00022989"/>
    </source>
</evidence>
<protein>
    <recommendedName>
        <fullName evidence="9">G-protein coupled receptors family 1 profile domain-containing protein</fullName>
    </recommendedName>
</protein>
<dbReference type="PANTHER" id="PTHR45695">
    <property type="entry name" value="LEUCOKININ RECEPTOR-RELATED"/>
    <property type="match status" value="1"/>
</dbReference>
<feature type="domain" description="G-protein coupled receptors family 1 profile" evidence="9">
    <location>
        <begin position="38"/>
        <end position="302"/>
    </location>
</feature>
<reference evidence="10" key="3">
    <citation type="submission" date="2025-09" db="UniProtKB">
        <authorList>
            <consortium name="Ensembl"/>
        </authorList>
    </citation>
    <scope>IDENTIFICATION</scope>
</reference>
<dbReference type="GO" id="GO:0004930">
    <property type="term" value="F:G protein-coupled receptor activity"/>
    <property type="evidence" value="ECO:0007669"/>
    <property type="project" value="UniProtKB-KW"/>
</dbReference>
<evidence type="ECO:0000256" key="6">
    <source>
        <dbReference type="ARBA" id="ARBA00023170"/>
    </source>
</evidence>
<dbReference type="Gene3D" id="1.20.1070.10">
    <property type="entry name" value="Rhodopsin 7-helix transmembrane proteins"/>
    <property type="match status" value="1"/>
</dbReference>
<proteinExistence type="predicted"/>
<dbReference type="GO" id="GO:0005886">
    <property type="term" value="C:plasma membrane"/>
    <property type="evidence" value="ECO:0007669"/>
    <property type="project" value="TreeGrafter"/>
</dbReference>
<dbReference type="AlphaFoldDB" id="A0AAY4DFC3"/>
<evidence type="ECO:0000256" key="8">
    <source>
        <dbReference type="SAM" id="Phobius"/>
    </source>
</evidence>
<reference evidence="10" key="2">
    <citation type="submission" date="2025-08" db="UniProtKB">
        <authorList>
            <consortium name="Ensembl"/>
        </authorList>
    </citation>
    <scope>IDENTIFICATION</scope>
</reference>
<keyword evidence="7" id="KW-0807">Transducer</keyword>
<reference evidence="10 11" key="1">
    <citation type="submission" date="2020-06" db="EMBL/GenBank/DDBJ databases">
        <authorList>
            <consortium name="Wellcome Sanger Institute Data Sharing"/>
        </authorList>
    </citation>
    <scope>NUCLEOTIDE SEQUENCE [LARGE SCALE GENOMIC DNA]</scope>
</reference>
<evidence type="ECO:0000259" key="9">
    <source>
        <dbReference type="PROSITE" id="PS50262"/>
    </source>
</evidence>
<dbReference type="GeneTree" id="ENSGT01150000286969"/>
<evidence type="ECO:0000256" key="2">
    <source>
        <dbReference type="ARBA" id="ARBA00022692"/>
    </source>
</evidence>
<sequence length="345" mass="38178">MDNSSDLQGNCSGQNSGVVAQVLVPILDTAILVTGILGHSLVIFILRRKRRRATAQGTDTLLLSLSAADLILLACLPFHTVAIATGHWPFGSVMCKFMGFMGAVCTSACAFTLAALATARYLIVVQPTRAYRWRKDARLTLATAALWLPGLILAAPQFAWRTLESGSVLQRETHKDLVCFNFLSHKDQLAYGVCHFLLAFVLPLLVILLAYGRIYCFLKETRQSREPGQAADRLERYQNKVTQTSALLVLAFALCWLPSYAFMFTQLASAATIMGTSPRYGGFATFARVMATISPVANPILYCFMSQKFRRQLSEMGRKSYCCLQCAFGDYPFLHLFCSAFLLFV</sequence>
<keyword evidence="5 8" id="KW-0472">Membrane</keyword>